<accession>A0A1A8MQR7</accession>
<dbReference type="EMBL" id="HAEF01017645">
    <property type="protein sequence ID" value="SBR58804.1"/>
    <property type="molecule type" value="Transcribed_RNA"/>
</dbReference>
<evidence type="ECO:0000256" key="1">
    <source>
        <dbReference type="ARBA" id="ARBA00004123"/>
    </source>
</evidence>
<name>A0A1A8MQR7_9TELE</name>
<feature type="compositionally biased region" description="Basic and acidic residues" evidence="4">
    <location>
        <begin position="124"/>
        <end position="137"/>
    </location>
</feature>
<dbReference type="InterPro" id="IPR033316">
    <property type="entry name" value="RBBP8-like"/>
</dbReference>
<keyword evidence="3" id="KW-0539">Nucleus</keyword>
<feature type="region of interest" description="Disordered" evidence="4">
    <location>
        <begin position="335"/>
        <end position="363"/>
    </location>
</feature>
<feature type="compositionally biased region" description="Polar residues" evidence="4">
    <location>
        <begin position="8"/>
        <end position="21"/>
    </location>
</feature>
<comment type="subcellular location">
    <subcellularLocation>
        <location evidence="1">Nucleus</location>
    </subcellularLocation>
</comment>
<organism evidence="6">
    <name type="scientific">Nothobranchius pienaari</name>
    <dbReference type="NCBI Taxonomy" id="704102"/>
    <lineage>
        <taxon>Eukaryota</taxon>
        <taxon>Metazoa</taxon>
        <taxon>Chordata</taxon>
        <taxon>Craniata</taxon>
        <taxon>Vertebrata</taxon>
        <taxon>Euteleostomi</taxon>
        <taxon>Actinopterygii</taxon>
        <taxon>Neopterygii</taxon>
        <taxon>Teleostei</taxon>
        <taxon>Neoteleostei</taxon>
        <taxon>Acanthomorphata</taxon>
        <taxon>Ovalentaria</taxon>
        <taxon>Atherinomorphae</taxon>
        <taxon>Cyprinodontiformes</taxon>
        <taxon>Nothobranchiidae</taxon>
        <taxon>Nothobranchius</taxon>
    </lineage>
</organism>
<feature type="region of interest" description="Disordered" evidence="4">
    <location>
        <begin position="1"/>
        <end position="262"/>
    </location>
</feature>
<evidence type="ECO:0000256" key="3">
    <source>
        <dbReference type="ARBA" id="ARBA00023242"/>
    </source>
</evidence>
<dbReference type="PANTHER" id="PTHR15107">
    <property type="entry name" value="RETINOBLASTOMA BINDING PROTEIN 8"/>
    <property type="match status" value="1"/>
</dbReference>
<sequence length="363" mass="41074">MLMFAPLSTLTHSPDSTTERSPSVLPHVKRFLEEGSVCSAKRKKDESVSQRLGEAGIQGGGKHEHPRDINQTATAVCEPPVDKAQSTEHVGTGQKARAPGFKKPLSKSKSDTDGKKKTPLQDQDASHKQPKDVDKQLTVEPAWSIDPALALSMYDSEQRRDEVTEERQHHRDLADTDCTWVSHSMLQRRGGDGPSGGDTKSGLGQKANDSLDMMFDTTAYGEYKSQLDRSRPDEEDEGHDEEEEPHDEDPRSRSGRPTFKHVAVIRKKDERRKLKGTTCKECDVYYAHLPEEEKQKKLSACSRHRYLHIPPCTPENFWEVGFPSTQTCVERGYIKEETNPQARSRRRQPFNVLFSPKQRQQQT</sequence>
<evidence type="ECO:0000256" key="4">
    <source>
        <dbReference type="SAM" id="MobiDB-lite"/>
    </source>
</evidence>
<evidence type="ECO:0000313" key="6">
    <source>
        <dbReference type="EMBL" id="SBR58804.1"/>
    </source>
</evidence>
<gene>
    <name evidence="6" type="primary">RBBP8</name>
</gene>
<evidence type="ECO:0000256" key="2">
    <source>
        <dbReference type="ARBA" id="ARBA00022763"/>
    </source>
</evidence>
<feature type="compositionally biased region" description="Basic and acidic residues" evidence="4">
    <location>
        <begin position="156"/>
        <end position="174"/>
    </location>
</feature>
<reference evidence="6" key="2">
    <citation type="submission" date="2016-06" db="EMBL/GenBank/DDBJ databases">
        <title>The genome of a short-lived fish provides insights into sex chromosome evolution and the genetic control of aging.</title>
        <authorList>
            <person name="Reichwald K."/>
            <person name="Felder M."/>
            <person name="Petzold A."/>
            <person name="Koch P."/>
            <person name="Groth M."/>
            <person name="Platzer M."/>
        </authorList>
    </citation>
    <scope>NUCLEOTIDE SEQUENCE</scope>
    <source>
        <tissue evidence="6">Brain</tissue>
    </source>
</reference>
<reference evidence="6" key="1">
    <citation type="submission" date="2016-05" db="EMBL/GenBank/DDBJ databases">
        <authorList>
            <person name="Lavstsen T."/>
            <person name="Jespersen J.S."/>
        </authorList>
    </citation>
    <scope>NUCLEOTIDE SEQUENCE</scope>
    <source>
        <tissue evidence="6">Brain</tissue>
    </source>
</reference>
<feature type="compositionally biased region" description="Acidic residues" evidence="4">
    <location>
        <begin position="233"/>
        <end position="247"/>
    </location>
</feature>
<keyword evidence="2" id="KW-0227">DNA damage</keyword>
<dbReference type="AlphaFoldDB" id="A0A1A8MQR7"/>
<feature type="domain" description="DNA endonuclease activator Ctp1 C-terminal" evidence="5">
    <location>
        <begin position="291"/>
        <end position="326"/>
    </location>
</feature>
<proteinExistence type="predicted"/>
<evidence type="ECO:0000259" key="5">
    <source>
        <dbReference type="Pfam" id="PF08573"/>
    </source>
</evidence>
<protein>
    <recommendedName>
        <fullName evidence="5">DNA endonuclease activator Ctp1 C-terminal domain-containing protein</fullName>
    </recommendedName>
</protein>
<dbReference type="Pfam" id="PF08573">
    <property type="entry name" value="SAE2"/>
    <property type="match status" value="1"/>
</dbReference>
<dbReference type="GO" id="GO:0003684">
    <property type="term" value="F:damaged DNA binding"/>
    <property type="evidence" value="ECO:0007669"/>
    <property type="project" value="TreeGrafter"/>
</dbReference>
<dbReference type="GO" id="GO:0010792">
    <property type="term" value="P:DNA double-strand break processing involved in repair via single-strand annealing"/>
    <property type="evidence" value="ECO:0007669"/>
    <property type="project" value="TreeGrafter"/>
</dbReference>
<dbReference type="InterPro" id="IPR013882">
    <property type="entry name" value="Ctp1_C"/>
</dbReference>
<dbReference type="GO" id="GO:0005634">
    <property type="term" value="C:nucleus"/>
    <property type="evidence" value="ECO:0007669"/>
    <property type="project" value="UniProtKB-SubCell"/>
</dbReference>
<dbReference type="PANTHER" id="PTHR15107:SF4">
    <property type="entry name" value="DNA ENDONUCLEASE RBBP8"/>
    <property type="match status" value="1"/>
</dbReference>